<dbReference type="SMART" id="SM00240">
    <property type="entry name" value="FHA"/>
    <property type="match status" value="1"/>
</dbReference>
<feature type="domain" description="FHA" evidence="16">
    <location>
        <begin position="572"/>
        <end position="626"/>
    </location>
</feature>
<dbReference type="GO" id="GO:0016020">
    <property type="term" value="C:membrane"/>
    <property type="evidence" value="ECO:0007669"/>
    <property type="project" value="InterPro"/>
</dbReference>
<dbReference type="PANTHER" id="PTHR46496:SF1">
    <property type="entry name" value="ZEAXANTHIN EPOXIDASE, CHLOROPLASTIC"/>
    <property type="match status" value="1"/>
</dbReference>
<dbReference type="EC" id="1.14.15.21" evidence="5 14"/>
<evidence type="ECO:0000256" key="3">
    <source>
        <dbReference type="ARBA" id="ARBA00004972"/>
    </source>
</evidence>
<evidence type="ECO:0000256" key="10">
    <source>
        <dbReference type="ARBA" id="ARBA00022827"/>
    </source>
</evidence>
<dbReference type="SUPFAM" id="SSF51905">
    <property type="entry name" value="FAD/NAD(P)-binding domain"/>
    <property type="match status" value="1"/>
</dbReference>
<sequence length="679" mass="74687">MTQPIAATMASALFYNFVNPSTTAFSNTHLPISVYKEFSQEISPFTNFGHHLLSRTCGKRKKLIRVKAEVAEANGPLPSKQTGAGNDGIRPLQRKLRVLVAGGGIGGLVFALAAKKKGFDVMVFEKDMSAVRGEGQYRGPIQIQSNALAALEAIDSEVAEEVLRVGCITGDRINGLVDGISGSWYIKFDTFTPAVERGLPVTRVISRMTLQQILAHAVGKDAILNDSNVVSFVDDGDKVTVILENGQRYDGDLLVGADGIWSKVRKNLFGQTDAIYSGYTCYTGIADFVPADIEAVGYRVFLGHKQYFVSSDVGSGKMQWYGFHKEPAGGVDSPNGKKERLLKIFEGWCDNVIDLILATEEDAILRRDIYDRNPTFTWGKGRVTLLGDSVHAMQPNLGQGGCMAIEDSYQLALELEKAWEQSIKSGIPIDAVSSLRSYESARRLRVAIIQGLARMAAFMASTYKAYLGVGLGPLSFLTKFRIPHPGRVGGRVFIDKLMPLMLSWVLGGNSSELEGRSVCCRLSDKANDQLQRWFKDDDALERTIIGEWFLLPCGNEAGSKPICLSRDEKKQFVVGSISHSDFPGVSVVIPSAQVSQMHARISYKDGAFFLTDLRSEHGTWITDNEGKSYRLPPNFPSRFRPSDIIKFGSEKKAAFRVKVIRSVPRLSDENEGRQILQAV</sequence>
<evidence type="ECO:0000256" key="8">
    <source>
        <dbReference type="ARBA" id="ARBA00022630"/>
    </source>
</evidence>
<keyword evidence="10 14" id="KW-0274">FAD</keyword>
<comment type="caution">
    <text evidence="17">The sequence shown here is derived from an EMBL/GenBank/DDBJ whole genome shotgun (WGS) entry which is preliminary data.</text>
</comment>
<evidence type="ECO:0000256" key="12">
    <source>
        <dbReference type="ARBA" id="ARBA00022946"/>
    </source>
</evidence>
<evidence type="ECO:0000256" key="2">
    <source>
        <dbReference type="ARBA" id="ARBA00004229"/>
    </source>
</evidence>
<keyword evidence="12" id="KW-0809">Transit peptide</keyword>
<dbReference type="Gene3D" id="3.50.50.60">
    <property type="entry name" value="FAD/NAD(P)-binding domain"/>
    <property type="match status" value="1"/>
</dbReference>
<name>A0AAD7L7B7_QUISA</name>
<keyword evidence="13 14" id="KW-0560">Oxidoreductase</keyword>
<dbReference type="PROSITE" id="PS50006">
    <property type="entry name" value="FHA_DOMAIN"/>
    <property type="match status" value="1"/>
</dbReference>
<evidence type="ECO:0000256" key="6">
    <source>
        <dbReference type="ARBA" id="ARBA00015103"/>
    </source>
</evidence>
<gene>
    <name evidence="17" type="ORF">O6P43_024630</name>
</gene>
<comment type="pathway">
    <text evidence="3">Hormone biosynthesis.</text>
</comment>
<dbReference type="PANTHER" id="PTHR46496">
    <property type="match status" value="1"/>
</dbReference>
<keyword evidence="9 14" id="KW-0934">Plastid</keyword>
<dbReference type="PIRSF" id="PIRSF036989">
    <property type="entry name" value="Zeaxanthin_epoxidase"/>
    <property type="match status" value="1"/>
</dbReference>
<evidence type="ECO:0000256" key="1">
    <source>
        <dbReference type="ARBA" id="ARBA00001974"/>
    </source>
</evidence>
<evidence type="ECO:0000313" key="17">
    <source>
        <dbReference type="EMBL" id="KAJ7952850.1"/>
    </source>
</evidence>
<dbReference type="Proteomes" id="UP001163823">
    <property type="component" value="Chromosome 10"/>
</dbReference>
<keyword evidence="15" id="KW-1133">Transmembrane helix</keyword>
<evidence type="ECO:0000256" key="7">
    <source>
        <dbReference type="ARBA" id="ARBA00022528"/>
    </source>
</evidence>
<comment type="subcellular location">
    <subcellularLocation>
        <location evidence="2 14">Plastid</location>
        <location evidence="2 14">Chloroplast</location>
    </subcellularLocation>
</comment>
<evidence type="ECO:0000259" key="16">
    <source>
        <dbReference type="PROSITE" id="PS50006"/>
    </source>
</evidence>
<dbReference type="CDD" id="cd22702">
    <property type="entry name" value="FHA_ZEP-like"/>
    <property type="match status" value="1"/>
</dbReference>
<keyword evidence="18" id="KW-1185">Reference proteome</keyword>
<evidence type="ECO:0000256" key="5">
    <source>
        <dbReference type="ARBA" id="ARBA00012097"/>
    </source>
</evidence>
<dbReference type="GO" id="GO:0009507">
    <property type="term" value="C:chloroplast"/>
    <property type="evidence" value="ECO:0007669"/>
    <property type="project" value="UniProtKB-SubCell"/>
</dbReference>
<keyword evidence="7 14" id="KW-0150">Chloroplast</keyword>
<evidence type="ECO:0000256" key="15">
    <source>
        <dbReference type="SAM" id="Phobius"/>
    </source>
</evidence>
<dbReference type="GO" id="GO:0071949">
    <property type="term" value="F:FAD binding"/>
    <property type="evidence" value="ECO:0007669"/>
    <property type="project" value="InterPro"/>
</dbReference>
<evidence type="ECO:0000256" key="9">
    <source>
        <dbReference type="ARBA" id="ARBA00022640"/>
    </source>
</evidence>
<keyword evidence="15" id="KW-0812">Transmembrane</keyword>
<dbReference type="InterPro" id="IPR017079">
    <property type="entry name" value="Zeaxanthin_epoxidase"/>
</dbReference>
<dbReference type="InterPro" id="IPR036188">
    <property type="entry name" value="FAD/NAD-bd_sf"/>
</dbReference>
<dbReference type="InterPro" id="IPR008984">
    <property type="entry name" value="SMAD_FHA_dom_sf"/>
</dbReference>
<dbReference type="GO" id="GO:0009688">
    <property type="term" value="P:abscisic acid biosynthetic process"/>
    <property type="evidence" value="ECO:0007669"/>
    <property type="project" value="UniProtKB-UniRule"/>
</dbReference>
<evidence type="ECO:0000256" key="14">
    <source>
        <dbReference type="PIRNR" id="PIRNR036989"/>
    </source>
</evidence>
<evidence type="ECO:0000256" key="13">
    <source>
        <dbReference type="ARBA" id="ARBA00023002"/>
    </source>
</evidence>
<proteinExistence type="predicted"/>
<accession>A0AAD7L7B7</accession>
<dbReference type="AlphaFoldDB" id="A0AAD7L7B7"/>
<keyword evidence="15" id="KW-0472">Membrane</keyword>
<reference evidence="17" key="1">
    <citation type="journal article" date="2023" name="Science">
        <title>Elucidation of the pathway for biosynthesis of saponin adjuvants from the soapbark tree.</title>
        <authorList>
            <person name="Reed J."/>
            <person name="Orme A."/>
            <person name="El-Demerdash A."/>
            <person name="Owen C."/>
            <person name="Martin L.B.B."/>
            <person name="Misra R.C."/>
            <person name="Kikuchi S."/>
            <person name="Rejzek M."/>
            <person name="Martin A.C."/>
            <person name="Harkess A."/>
            <person name="Leebens-Mack J."/>
            <person name="Louveau T."/>
            <person name="Stephenson M.J."/>
            <person name="Osbourn A."/>
        </authorList>
    </citation>
    <scope>NUCLEOTIDE SEQUENCE</scope>
    <source>
        <strain evidence="17">S10</strain>
    </source>
</reference>
<dbReference type="KEGG" id="qsa:O6P43_024630"/>
<dbReference type="InterPro" id="IPR002938">
    <property type="entry name" value="FAD-bd"/>
</dbReference>
<comment type="cofactor">
    <cofactor evidence="1">
        <name>FAD</name>
        <dbReference type="ChEBI" id="CHEBI:57692"/>
    </cofactor>
</comment>
<dbReference type="GO" id="GO:0052662">
    <property type="term" value="F:zeaxanthin epoxidase activity"/>
    <property type="evidence" value="ECO:0007669"/>
    <property type="project" value="UniProtKB-EC"/>
</dbReference>
<comment type="pathway">
    <text evidence="4 14">Plant hormone biosynthesis; abscisate biosynthesis.</text>
</comment>
<evidence type="ECO:0000256" key="4">
    <source>
        <dbReference type="ARBA" id="ARBA00005134"/>
    </source>
</evidence>
<dbReference type="PRINTS" id="PR00420">
    <property type="entry name" value="RNGMNOXGNASE"/>
</dbReference>
<evidence type="ECO:0000256" key="11">
    <source>
        <dbReference type="ARBA" id="ARBA00022865"/>
    </source>
</evidence>
<dbReference type="EMBL" id="JARAOO010000010">
    <property type="protein sequence ID" value="KAJ7952850.1"/>
    <property type="molecule type" value="Genomic_DNA"/>
</dbReference>
<dbReference type="SUPFAM" id="SSF49879">
    <property type="entry name" value="SMAD/FHA domain"/>
    <property type="match status" value="1"/>
</dbReference>
<keyword evidence="8 14" id="KW-0285">Flavoprotein</keyword>
<keyword evidence="11 14" id="KW-0937">Abscisic acid biosynthesis</keyword>
<comment type="function">
    <text evidence="14">Converts zeaxanthin into antheraxanthin and subsequently violaxanthin.</text>
</comment>
<feature type="transmembrane region" description="Helical" evidence="15">
    <location>
        <begin position="96"/>
        <end position="114"/>
    </location>
</feature>
<comment type="catalytic activity">
    <reaction evidence="14">
        <text>all-trans-zeaxanthin + 4 reduced [2Fe-2S]-[ferredoxin] + 2 O2 + 4 H(+) = all-trans-violaxanthin + 4 oxidized [2Fe-2S]-[ferredoxin] + 2 H2O</text>
        <dbReference type="Rhea" id="RHEA:32443"/>
        <dbReference type="Rhea" id="RHEA-COMP:10000"/>
        <dbReference type="Rhea" id="RHEA-COMP:10001"/>
        <dbReference type="ChEBI" id="CHEBI:15377"/>
        <dbReference type="ChEBI" id="CHEBI:15378"/>
        <dbReference type="ChEBI" id="CHEBI:15379"/>
        <dbReference type="ChEBI" id="CHEBI:27547"/>
        <dbReference type="ChEBI" id="CHEBI:33737"/>
        <dbReference type="ChEBI" id="CHEBI:33738"/>
        <dbReference type="ChEBI" id="CHEBI:35288"/>
        <dbReference type="EC" id="1.14.15.21"/>
    </reaction>
</comment>
<dbReference type="InterPro" id="IPR000253">
    <property type="entry name" value="FHA_dom"/>
</dbReference>
<dbReference type="Pfam" id="PF01494">
    <property type="entry name" value="FAD_binding_3"/>
    <property type="match status" value="1"/>
</dbReference>
<organism evidence="17 18">
    <name type="scientific">Quillaja saponaria</name>
    <name type="common">Soap bark tree</name>
    <dbReference type="NCBI Taxonomy" id="32244"/>
    <lineage>
        <taxon>Eukaryota</taxon>
        <taxon>Viridiplantae</taxon>
        <taxon>Streptophyta</taxon>
        <taxon>Embryophyta</taxon>
        <taxon>Tracheophyta</taxon>
        <taxon>Spermatophyta</taxon>
        <taxon>Magnoliopsida</taxon>
        <taxon>eudicotyledons</taxon>
        <taxon>Gunneridae</taxon>
        <taxon>Pentapetalae</taxon>
        <taxon>rosids</taxon>
        <taxon>fabids</taxon>
        <taxon>Fabales</taxon>
        <taxon>Quillajaceae</taxon>
        <taxon>Quillaja</taxon>
    </lineage>
</organism>
<dbReference type="Gene3D" id="2.60.200.20">
    <property type="match status" value="1"/>
</dbReference>
<dbReference type="Pfam" id="PF00498">
    <property type="entry name" value="FHA"/>
    <property type="match status" value="1"/>
</dbReference>
<protein>
    <recommendedName>
        <fullName evidence="6 14">Zeaxanthin epoxidase, chloroplastic</fullName>
        <ecNumber evidence="5 14">1.14.15.21</ecNumber>
    </recommendedName>
</protein>
<evidence type="ECO:0000313" key="18">
    <source>
        <dbReference type="Proteomes" id="UP001163823"/>
    </source>
</evidence>